<dbReference type="GeneID" id="8684040"/>
<dbReference type="Proteomes" id="UP000008986">
    <property type="component" value="Segment"/>
</dbReference>
<evidence type="ECO:0000313" key="2">
    <source>
        <dbReference type="Proteomes" id="UP000008986"/>
    </source>
</evidence>
<gene>
    <name evidence="1" type="primary">92</name>
</gene>
<organismHost>
    <name type="scientific">Delftia acidovorans</name>
    <name type="common">Pseudomonas acidovorans</name>
    <name type="synonym">Comamonas acidovorans</name>
    <dbReference type="NCBI Taxonomy" id="80866"/>
</organismHost>
<reference evidence="2" key="1">
    <citation type="submission" date="2009-07" db="EMBL/GenBank/DDBJ databases">
        <authorList>
            <person name="Kropinski A.M."/>
            <person name="Villegas A."/>
            <person name="Lingohr E.J."/>
        </authorList>
    </citation>
    <scope>NUCLEOTIDE SEQUENCE [LARGE SCALE GENOMIC DNA]</scope>
</reference>
<keyword evidence="2" id="KW-1185">Reference proteome</keyword>
<accession>C9DG63</accession>
<protein>
    <submittedName>
        <fullName evidence="1">Uncharacterized protein</fullName>
    </submittedName>
</protein>
<dbReference type="RefSeq" id="YP_003358946.1">
    <property type="nucleotide sequence ID" value="NC_013697.1"/>
</dbReference>
<proteinExistence type="predicted"/>
<name>C9DG63_BPW14</name>
<sequence>MPYTNADIPVEKVKQRLIMTGELLHEVADHFEQYNKTEDKVHTAALADVLVSKYGWRRVHHDMIVLHGACWWSSRGGLAISHEPILHLYSQYSGDPSYPVPSPEQSVSAKDAFCKGQPDMWIGQYGRDRIGLLRLVANQATACAELPPLQPIFKKEVKHE</sequence>
<dbReference type="KEGG" id="vg:8684040"/>
<evidence type="ECO:0000313" key="1">
    <source>
        <dbReference type="EMBL" id="ACV50114.1"/>
    </source>
</evidence>
<organism evidence="1 2">
    <name type="scientific">Delftia phage PhiW-14</name>
    <name type="common">Deftia acidovorans bacteriophage phiW-14</name>
    <dbReference type="NCBI Taxonomy" id="665032"/>
    <lineage>
        <taxon>Viruses</taxon>
        <taxon>Duplodnaviria</taxon>
        <taxon>Heunggongvirae</taxon>
        <taxon>Uroviricota</taxon>
        <taxon>Caudoviricetes</taxon>
        <taxon>Ionavirus</taxon>
        <taxon>Ionavirus W14</taxon>
    </lineage>
</organism>
<dbReference type="EMBL" id="GQ357915">
    <property type="protein sequence ID" value="ACV50114.1"/>
    <property type="molecule type" value="Genomic_DNA"/>
</dbReference>